<evidence type="ECO:0008006" key="3">
    <source>
        <dbReference type="Google" id="ProtNLM"/>
    </source>
</evidence>
<comment type="similarity">
    <text evidence="1">Belongs to the phD/YefM antitoxin family.</text>
</comment>
<dbReference type="SUPFAM" id="SSF143120">
    <property type="entry name" value="YefM-like"/>
    <property type="match status" value="1"/>
</dbReference>
<reference evidence="2" key="1">
    <citation type="submission" date="2016-10" db="EMBL/GenBank/DDBJ databases">
        <authorList>
            <person name="de Groot N.N."/>
        </authorList>
    </citation>
    <scope>NUCLEOTIDE SEQUENCE</scope>
</reference>
<gene>
    <name evidence="2" type="ORF">MNB_SM-4-1701</name>
</gene>
<evidence type="ECO:0000256" key="1">
    <source>
        <dbReference type="ARBA" id="ARBA00009981"/>
    </source>
</evidence>
<sequence>MVNKIAIIRRNKPEAVIIRIKEYELLQSAYDRLEQKNL</sequence>
<evidence type="ECO:0000313" key="2">
    <source>
        <dbReference type="EMBL" id="SFV54474.1"/>
    </source>
</evidence>
<dbReference type="EMBL" id="FPHF01000028">
    <property type="protein sequence ID" value="SFV54474.1"/>
    <property type="molecule type" value="Genomic_DNA"/>
</dbReference>
<dbReference type="InterPro" id="IPR036165">
    <property type="entry name" value="YefM-like_sf"/>
</dbReference>
<dbReference type="AlphaFoldDB" id="A0A1W1BLQ7"/>
<name>A0A1W1BLQ7_9ZZZZ</name>
<accession>A0A1W1BLQ7</accession>
<protein>
    <recommendedName>
        <fullName evidence="3">YefM protein (Antitoxin to YoeB)</fullName>
    </recommendedName>
</protein>
<organism evidence="2">
    <name type="scientific">hydrothermal vent metagenome</name>
    <dbReference type="NCBI Taxonomy" id="652676"/>
    <lineage>
        <taxon>unclassified sequences</taxon>
        <taxon>metagenomes</taxon>
        <taxon>ecological metagenomes</taxon>
    </lineage>
</organism>
<proteinExistence type="inferred from homology"/>